<feature type="region of interest" description="Disordered" evidence="3">
    <location>
        <begin position="270"/>
        <end position="290"/>
    </location>
</feature>
<dbReference type="EMBL" id="CATNWA010014090">
    <property type="protein sequence ID" value="CAI9567231.1"/>
    <property type="molecule type" value="Genomic_DNA"/>
</dbReference>
<feature type="compositionally biased region" description="Polar residues" evidence="3">
    <location>
        <begin position="280"/>
        <end position="290"/>
    </location>
</feature>
<evidence type="ECO:0000256" key="1">
    <source>
        <dbReference type="ARBA" id="ARBA00006082"/>
    </source>
</evidence>
<evidence type="ECO:0000313" key="7">
    <source>
        <dbReference type="Proteomes" id="UP001162483"/>
    </source>
</evidence>
<dbReference type="InterPro" id="IPR013507">
    <property type="entry name" value="DNA_mismatch_S5_2-like"/>
</dbReference>
<dbReference type="PANTHER" id="PTHR10073">
    <property type="entry name" value="DNA MISMATCH REPAIR PROTEIN MLH, PMS, MUTL"/>
    <property type="match status" value="1"/>
</dbReference>
<dbReference type="Pfam" id="PF08676">
    <property type="entry name" value="MutL_C"/>
    <property type="match status" value="1"/>
</dbReference>
<comment type="similarity">
    <text evidence="1">Belongs to the DNA mismatch repair MutL/HexB family.</text>
</comment>
<evidence type="ECO:0000259" key="4">
    <source>
        <dbReference type="SMART" id="SM00853"/>
    </source>
</evidence>
<feature type="domain" description="MutL C-terminal dimerisation" evidence="4">
    <location>
        <begin position="818"/>
        <end position="999"/>
    </location>
</feature>
<gene>
    <name evidence="6" type="ORF">SPARVUS_LOCUS6504250</name>
</gene>
<accession>A0ABN9D6I4</accession>
<dbReference type="SUPFAM" id="SSF54211">
    <property type="entry name" value="Ribosomal protein S5 domain 2-like"/>
    <property type="match status" value="1"/>
</dbReference>
<dbReference type="Gene3D" id="3.30.565.10">
    <property type="entry name" value="Histidine kinase-like ATPase, C-terminal domain"/>
    <property type="match status" value="1"/>
</dbReference>
<name>A0ABN9D6I4_9NEOB</name>
<dbReference type="SMART" id="SM00853">
    <property type="entry name" value="MutL_C"/>
    <property type="match status" value="1"/>
</dbReference>
<dbReference type="SUPFAM" id="SSF55874">
    <property type="entry name" value="ATPase domain of HSP90 chaperone/DNA topoisomerase II/histidine kinase"/>
    <property type="match status" value="1"/>
</dbReference>
<dbReference type="CDD" id="cd03486">
    <property type="entry name" value="MutL_Trans_MLH3"/>
    <property type="match status" value="1"/>
</dbReference>
<feature type="region of interest" description="Disordered" evidence="3">
    <location>
        <begin position="323"/>
        <end position="346"/>
    </location>
</feature>
<dbReference type="Gene3D" id="3.30.230.10">
    <property type="match status" value="1"/>
</dbReference>
<dbReference type="InterPro" id="IPR042121">
    <property type="entry name" value="MutL_C_regsub"/>
</dbReference>
<feature type="region of interest" description="Disordered" evidence="3">
    <location>
        <begin position="406"/>
        <end position="425"/>
    </location>
</feature>
<dbReference type="PANTHER" id="PTHR10073:SF47">
    <property type="entry name" value="DNA MISMATCH REPAIR PROTEIN MLH3"/>
    <property type="match status" value="1"/>
</dbReference>
<dbReference type="InterPro" id="IPR037198">
    <property type="entry name" value="MutL_C_sf"/>
</dbReference>
<keyword evidence="2" id="KW-0227">DNA damage</keyword>
<evidence type="ECO:0000256" key="2">
    <source>
        <dbReference type="ARBA" id="ARBA00022763"/>
    </source>
</evidence>
<dbReference type="InterPro" id="IPR038973">
    <property type="entry name" value="MutL/Mlh/Pms-like"/>
</dbReference>
<dbReference type="InterPro" id="IPR036890">
    <property type="entry name" value="HATPase_C_sf"/>
</dbReference>
<organism evidence="6 7">
    <name type="scientific">Staurois parvus</name>
    <dbReference type="NCBI Taxonomy" id="386267"/>
    <lineage>
        <taxon>Eukaryota</taxon>
        <taxon>Metazoa</taxon>
        <taxon>Chordata</taxon>
        <taxon>Craniata</taxon>
        <taxon>Vertebrata</taxon>
        <taxon>Euteleostomi</taxon>
        <taxon>Amphibia</taxon>
        <taxon>Batrachia</taxon>
        <taxon>Anura</taxon>
        <taxon>Neobatrachia</taxon>
        <taxon>Ranoidea</taxon>
        <taxon>Ranidae</taxon>
        <taxon>Staurois</taxon>
    </lineage>
</organism>
<evidence type="ECO:0000256" key="3">
    <source>
        <dbReference type="SAM" id="MobiDB-lite"/>
    </source>
</evidence>
<dbReference type="InterPro" id="IPR042120">
    <property type="entry name" value="MutL_C_dimsub"/>
</dbReference>
<dbReference type="Gene3D" id="3.30.1370.100">
    <property type="entry name" value="MutL, C-terminal domain, regulatory subdomain"/>
    <property type="match status" value="1"/>
</dbReference>
<feature type="region of interest" description="Disordered" evidence="3">
    <location>
        <begin position="683"/>
        <end position="705"/>
    </location>
</feature>
<dbReference type="InterPro" id="IPR014790">
    <property type="entry name" value="MutL_C"/>
</dbReference>
<dbReference type="Gene3D" id="3.30.1540.20">
    <property type="entry name" value="MutL, C-terminal domain, dimerisation subdomain"/>
    <property type="match status" value="1"/>
</dbReference>
<dbReference type="InterPro" id="IPR014721">
    <property type="entry name" value="Ribsml_uS5_D2-typ_fold_subgr"/>
</dbReference>
<protein>
    <recommendedName>
        <fullName evidence="8">DNA mismatch repair protein Mlh3</fullName>
    </recommendedName>
</protein>
<proteinExistence type="inferred from homology"/>
<dbReference type="InterPro" id="IPR020568">
    <property type="entry name" value="Ribosomal_Su5_D2-typ_SF"/>
</dbReference>
<dbReference type="SUPFAM" id="SSF118116">
    <property type="entry name" value="DNA mismatch repair protein MutL"/>
    <property type="match status" value="1"/>
</dbReference>
<comment type="caution">
    <text evidence="6">The sequence shown here is derived from an EMBL/GenBank/DDBJ whole genome shotgun (WGS) entry which is preliminary data.</text>
</comment>
<sequence length="1089" mass="120934">MADVCSIVEICSKHKVTGQTFTKLFQNRKPLPVQQAEVTRPSAGTTVTLYNLFYNLPVRRGRVNPALEMEKIRQKVEAASLMKPTISFSLKNDALHSMVLQLPKTRDVCSRFSQIYGPVRSQHLREVHHAQDRLEIVGFISSEGHYNKAMQFLYVNSRLVLKTHLHKLLNSLLRKESVICRPKASQAGRTNCSPGSHRTELHSIFVLNIKCPYDEYDICFEPNKTLIEFQDWSSVLLCVEQGVKNFVRKENLCTEPSKEDVNEFNRKHHVRLPGHELSPGDNSEPSNSRGISESILIHPDLTSLQSKSVCRRNMISEHMVDNSATDTKAASGETISLSSTSQMDNREKLDSSNLCSDFASGRSGVLNLVANREEDMNQLSGQQNRLCHQGVTAGCSRLECCRNDQEPATSNSTLAHHPGQSTLSDKSLNAGLEVEDQSSCKPSALGMHNSGGEPGHPSAVTYKLHSLDSTHKNSAVMEKKLNERIPYCTDRLSKFAQSVLETKHPTGRIPPVLSKIKKPLKLHVPMGQGSLDKFRRAYGKKGTAACGGLLHVGAESARVEASCPSVDRIQPAVQETVMCKESEKMAVTSCVTVSPLTLSNYASSGEKEPGTTKPHSSLSNKLCQLKKDMDLASRPLEIQSGELQLKNDTDHSMAELPQSTAPSRDFQICANMNMDIGGLTYEPEKDGLEPQTSQKGIHQEEKETRNSSLEWLQHYSQSLGRNVFINSSTGLSTYSAPQADRTTACTKDLSTMPVTVVCDNGDGSLEAMYSKWQNPVFPRHPAVAVDIGKDRSDSLIVKIHNILYPYRFTKEMIRTMEVVQQVDKKFIACLVDTQTEKMEKSVDFAGANLLVLVDQHAAHERVRLEQLIADSFEPSSEDGGRRLKVSMVNPPLEVDITEEEGRLLRIRAGALQRVGLSLSFPDSCSSRVLVSEIPQCFVDKKVSETQRRRAMVARKMVEEFLQEQVKQSPGAPLGPLPGTVLKVLASQACHGAVKFNDPLTLEECRLLMRCLAQCSLPFQCAHGRPVMLPLADLRHVQMEDQVTLKPNLSRLRHHYKAWKRLAGSSSCMEQPIGAETYPDTQHSQAEVET</sequence>
<dbReference type="SMART" id="SM01340">
    <property type="entry name" value="DNA_mis_repair"/>
    <property type="match status" value="1"/>
</dbReference>
<evidence type="ECO:0000313" key="6">
    <source>
        <dbReference type="EMBL" id="CAI9567231.1"/>
    </source>
</evidence>
<dbReference type="Proteomes" id="UP001162483">
    <property type="component" value="Unassembled WGS sequence"/>
</dbReference>
<evidence type="ECO:0000259" key="5">
    <source>
        <dbReference type="SMART" id="SM01340"/>
    </source>
</evidence>
<feature type="compositionally biased region" description="Polar residues" evidence="3">
    <location>
        <begin position="323"/>
        <end position="343"/>
    </location>
</feature>
<evidence type="ECO:0008006" key="8">
    <source>
        <dbReference type="Google" id="ProtNLM"/>
    </source>
</evidence>
<feature type="domain" description="DNA mismatch repair protein S5" evidence="5">
    <location>
        <begin position="112"/>
        <end position="248"/>
    </location>
</feature>
<reference evidence="6" key="1">
    <citation type="submission" date="2023-05" db="EMBL/GenBank/DDBJ databases">
        <authorList>
            <person name="Stuckert A."/>
        </authorList>
    </citation>
    <scope>NUCLEOTIDE SEQUENCE</scope>
</reference>
<keyword evidence="7" id="KW-1185">Reference proteome</keyword>